<accession>A0A0H5RJG7</accession>
<dbReference type="Proteomes" id="UP000199147">
    <property type="component" value="Unassembled WGS sequence"/>
</dbReference>
<organism evidence="1 2">
    <name type="scientific">Mycolicibacterium neworleansense</name>
    <dbReference type="NCBI Taxonomy" id="146018"/>
    <lineage>
        <taxon>Bacteria</taxon>
        <taxon>Bacillati</taxon>
        <taxon>Actinomycetota</taxon>
        <taxon>Actinomycetes</taxon>
        <taxon>Mycobacteriales</taxon>
        <taxon>Mycobacteriaceae</taxon>
        <taxon>Mycolicibacterium</taxon>
    </lineage>
</organism>
<dbReference type="EMBL" id="CWKH01000001">
    <property type="protein sequence ID" value="CRZ13662.1"/>
    <property type="molecule type" value="Genomic_DNA"/>
</dbReference>
<evidence type="ECO:0000313" key="2">
    <source>
        <dbReference type="Proteomes" id="UP000199147"/>
    </source>
</evidence>
<gene>
    <name evidence="1" type="ORF">BN2156_00501</name>
</gene>
<sequence length="65" mass="7267">MDISRTVDTRTARIALSLIRCPIKSRRYPASEERLVTPQEAARLAVEGYVPDRSIARATTPRAGR</sequence>
<dbReference type="AlphaFoldDB" id="A0A0H5RJG7"/>
<proteinExistence type="predicted"/>
<reference evidence="2" key="1">
    <citation type="submission" date="2015-07" db="EMBL/GenBank/DDBJ databases">
        <authorList>
            <person name="Urmite Genomes"/>
        </authorList>
    </citation>
    <scope>NUCLEOTIDE SEQUENCE [LARGE SCALE GENOMIC DNA]</scope>
    <source>
        <strain evidence="2">type strain: ATCC 49404</strain>
    </source>
</reference>
<evidence type="ECO:0000313" key="1">
    <source>
        <dbReference type="EMBL" id="CRZ13662.1"/>
    </source>
</evidence>
<keyword evidence="2" id="KW-1185">Reference proteome</keyword>
<name>A0A0H5RJG7_9MYCO</name>
<protein>
    <submittedName>
        <fullName evidence="1">Uncharacterized protein</fullName>
    </submittedName>
</protein>